<reference evidence="1" key="1">
    <citation type="journal article" date="2014" name="Front. Microbiol.">
        <title>High frequency of phylogenetically diverse reductive dehalogenase-homologous genes in deep subseafloor sedimentary metagenomes.</title>
        <authorList>
            <person name="Kawai M."/>
            <person name="Futagami T."/>
            <person name="Toyoda A."/>
            <person name="Takaki Y."/>
            <person name="Nishi S."/>
            <person name="Hori S."/>
            <person name="Arai W."/>
            <person name="Tsubouchi T."/>
            <person name="Morono Y."/>
            <person name="Uchiyama I."/>
            <person name="Ito T."/>
            <person name="Fujiyama A."/>
            <person name="Inagaki F."/>
            <person name="Takami H."/>
        </authorList>
    </citation>
    <scope>NUCLEOTIDE SEQUENCE</scope>
    <source>
        <strain evidence="1">Expedition CK06-06</strain>
    </source>
</reference>
<dbReference type="Gene3D" id="3.40.50.720">
    <property type="entry name" value="NAD(P)-binding Rossmann-like Domain"/>
    <property type="match status" value="1"/>
</dbReference>
<evidence type="ECO:0008006" key="2">
    <source>
        <dbReference type="Google" id="ProtNLM"/>
    </source>
</evidence>
<gene>
    <name evidence="1" type="ORF">S01H1_67349</name>
</gene>
<dbReference type="AlphaFoldDB" id="X0X4G1"/>
<protein>
    <recommendedName>
        <fullName evidence="2">UDP-N-acetylmuramoyl-L-alanine--D-glutamate ligase</fullName>
    </recommendedName>
</protein>
<organism evidence="1">
    <name type="scientific">marine sediment metagenome</name>
    <dbReference type="NCBI Taxonomy" id="412755"/>
    <lineage>
        <taxon>unclassified sequences</taxon>
        <taxon>metagenomes</taxon>
        <taxon>ecological metagenomes</taxon>
    </lineage>
</organism>
<name>X0X4G1_9ZZZZ</name>
<feature type="non-terminal residue" evidence="1">
    <location>
        <position position="40"/>
    </location>
</feature>
<sequence>MASEHDFKGRQVTVVGLGIEGVDLVRFLHAQGARITVSDA</sequence>
<evidence type="ECO:0000313" key="1">
    <source>
        <dbReference type="EMBL" id="GAG37910.1"/>
    </source>
</evidence>
<dbReference type="SUPFAM" id="SSF51984">
    <property type="entry name" value="MurCD N-terminal domain"/>
    <property type="match status" value="1"/>
</dbReference>
<dbReference type="Pfam" id="PF21799">
    <property type="entry name" value="MurD-like_N"/>
    <property type="match status" value="1"/>
</dbReference>
<dbReference type="EMBL" id="BARS01044599">
    <property type="protein sequence ID" value="GAG37910.1"/>
    <property type="molecule type" value="Genomic_DNA"/>
</dbReference>
<proteinExistence type="predicted"/>
<accession>X0X4G1</accession>
<comment type="caution">
    <text evidence="1">The sequence shown here is derived from an EMBL/GenBank/DDBJ whole genome shotgun (WGS) entry which is preliminary data.</text>
</comment>